<dbReference type="CDD" id="cd04301">
    <property type="entry name" value="NAT_SF"/>
    <property type="match status" value="2"/>
</dbReference>
<dbReference type="Gene3D" id="3.40.630.30">
    <property type="match status" value="1"/>
</dbReference>
<evidence type="ECO:0000259" key="3">
    <source>
        <dbReference type="PROSITE" id="PS51186"/>
    </source>
</evidence>
<evidence type="ECO:0000313" key="4">
    <source>
        <dbReference type="EMBL" id="AIQ55783.1"/>
    </source>
</evidence>
<dbReference type="SUPFAM" id="SSF55729">
    <property type="entry name" value="Acyl-CoA N-acyltransferases (Nat)"/>
    <property type="match status" value="2"/>
</dbReference>
<dbReference type="RefSeq" id="WP_042210108.1">
    <property type="nucleotide sequence ID" value="NZ_CP009285.1"/>
</dbReference>
<dbReference type="PROSITE" id="PS51186">
    <property type="entry name" value="GNAT"/>
    <property type="match status" value="2"/>
</dbReference>
<dbReference type="OrthoDB" id="7163760at2"/>
<reference evidence="4" key="1">
    <citation type="submission" date="2014-08" db="EMBL/GenBank/DDBJ databases">
        <title>Comparative genomics of the Paenibacillus odorifer group.</title>
        <authorList>
            <person name="den Bakker H.C."/>
            <person name="Tsai Y.-C.Y.-C."/>
            <person name="Martin N."/>
            <person name="Korlach J."/>
            <person name="Wiedmann M."/>
        </authorList>
    </citation>
    <scope>NUCLEOTIDE SEQUENCE [LARGE SCALE GENOMIC DNA]</scope>
    <source>
        <strain evidence="4">DSM 13188</strain>
    </source>
</reference>
<feature type="domain" description="N-acetyltransferase" evidence="3">
    <location>
        <begin position="142"/>
        <end position="289"/>
    </location>
</feature>
<sequence>MNLSDIRYERFSKKDYYTASELLSQDAEAGADLLQVLDEEPETFICAFIDDALIALAQMEAPTHQSHLNVFVAPRFRRRGIGAAMVLAAETQLQAGGTRAVSTSFRSGAPASPGFARKLGYAPYYSLVYMKRTGGFFSQEEVPVRLYEDEDFLPAHSLYATAFHEMRVRIGRFPDSVVAQPNEGRRNAWKADAEDRFVYEINGEIAAYSHLHGNEISSVSVRSDLQGRGIGRKFVKYLCNEIYQRGHSAVILCCVAGNEARQLYDSLGFQETHIMEYMRKTLEVSESKI</sequence>
<evidence type="ECO:0000256" key="2">
    <source>
        <dbReference type="ARBA" id="ARBA00023315"/>
    </source>
</evidence>
<accession>A0A089L9E7</accession>
<dbReference type="InterPro" id="IPR000182">
    <property type="entry name" value="GNAT_dom"/>
</dbReference>
<dbReference type="Proteomes" id="UP000029518">
    <property type="component" value="Chromosome"/>
</dbReference>
<dbReference type="Pfam" id="PF00583">
    <property type="entry name" value="Acetyltransf_1"/>
    <property type="match status" value="1"/>
</dbReference>
<evidence type="ECO:0000256" key="1">
    <source>
        <dbReference type="ARBA" id="ARBA00022679"/>
    </source>
</evidence>
<gene>
    <name evidence="4" type="ORF">PBOR_01460</name>
</gene>
<dbReference type="HOGENOM" id="CLU_085296_0_0_9"/>
<dbReference type="GO" id="GO:0016747">
    <property type="term" value="F:acyltransferase activity, transferring groups other than amino-acyl groups"/>
    <property type="evidence" value="ECO:0007669"/>
    <property type="project" value="InterPro"/>
</dbReference>
<dbReference type="InterPro" id="IPR013653">
    <property type="entry name" value="GCN5-like_dom"/>
</dbReference>
<proteinExistence type="predicted"/>
<name>A0A089L9E7_PAEBO</name>
<dbReference type="PANTHER" id="PTHR43877:SF1">
    <property type="entry name" value="ACETYLTRANSFERASE"/>
    <property type="match status" value="1"/>
</dbReference>
<dbReference type="KEGG" id="pbd:PBOR_01460"/>
<keyword evidence="1" id="KW-0808">Transferase</keyword>
<dbReference type="Pfam" id="PF08445">
    <property type="entry name" value="FR47"/>
    <property type="match status" value="1"/>
</dbReference>
<dbReference type="EMBL" id="CP009285">
    <property type="protein sequence ID" value="AIQ55783.1"/>
    <property type="molecule type" value="Genomic_DNA"/>
</dbReference>
<evidence type="ECO:0000313" key="5">
    <source>
        <dbReference type="Proteomes" id="UP000029518"/>
    </source>
</evidence>
<keyword evidence="5" id="KW-1185">Reference proteome</keyword>
<dbReference type="InterPro" id="IPR050832">
    <property type="entry name" value="Bact_Acetyltransf"/>
</dbReference>
<protein>
    <submittedName>
        <fullName evidence="4">GCN5 family acetyltransferase</fullName>
    </submittedName>
</protein>
<keyword evidence="2" id="KW-0012">Acyltransferase</keyword>
<dbReference type="PANTHER" id="PTHR43877">
    <property type="entry name" value="AMINOALKYLPHOSPHONATE N-ACETYLTRANSFERASE-RELATED-RELATED"/>
    <property type="match status" value="1"/>
</dbReference>
<dbReference type="AlphaFoldDB" id="A0A089L9E7"/>
<dbReference type="InterPro" id="IPR016181">
    <property type="entry name" value="Acyl_CoA_acyltransferase"/>
</dbReference>
<feature type="domain" description="N-acetyltransferase" evidence="3">
    <location>
        <begin position="6"/>
        <end position="135"/>
    </location>
</feature>
<organism evidence="4 5">
    <name type="scientific">Paenibacillus borealis</name>
    <dbReference type="NCBI Taxonomy" id="160799"/>
    <lineage>
        <taxon>Bacteria</taxon>
        <taxon>Bacillati</taxon>
        <taxon>Bacillota</taxon>
        <taxon>Bacilli</taxon>
        <taxon>Bacillales</taxon>
        <taxon>Paenibacillaceae</taxon>
        <taxon>Paenibacillus</taxon>
    </lineage>
</organism>